<dbReference type="EMBL" id="LGKO01000005">
    <property type="protein sequence ID" value="KPL82671.1"/>
    <property type="molecule type" value="Genomic_DNA"/>
</dbReference>
<evidence type="ECO:0000313" key="2">
    <source>
        <dbReference type="Proteomes" id="UP000050544"/>
    </source>
</evidence>
<keyword evidence="2" id="KW-1185">Reference proteome</keyword>
<name>A0A0P6YC49_9CHLR</name>
<organism evidence="1 2">
    <name type="scientific">Thermanaerothrix daxensis</name>
    <dbReference type="NCBI Taxonomy" id="869279"/>
    <lineage>
        <taxon>Bacteria</taxon>
        <taxon>Bacillati</taxon>
        <taxon>Chloroflexota</taxon>
        <taxon>Anaerolineae</taxon>
        <taxon>Anaerolineales</taxon>
        <taxon>Anaerolineaceae</taxon>
        <taxon>Thermanaerothrix</taxon>
    </lineage>
</organism>
<dbReference type="Proteomes" id="UP000050544">
    <property type="component" value="Unassembled WGS sequence"/>
</dbReference>
<dbReference type="AlphaFoldDB" id="A0A0P6YC49"/>
<reference evidence="1 2" key="1">
    <citation type="submission" date="2015-07" db="EMBL/GenBank/DDBJ databases">
        <title>Whole genome sequence of Thermanaerothrix daxensis DSM 23592.</title>
        <authorList>
            <person name="Hemp J."/>
            <person name="Ward L.M."/>
            <person name="Pace L.A."/>
            <person name="Fischer W.W."/>
        </authorList>
    </citation>
    <scope>NUCLEOTIDE SEQUENCE [LARGE SCALE GENOMIC DNA]</scope>
    <source>
        <strain evidence="1 2">GNS-1</strain>
    </source>
</reference>
<protein>
    <submittedName>
        <fullName evidence="1">Uncharacterized protein</fullName>
    </submittedName>
</protein>
<evidence type="ECO:0000313" key="1">
    <source>
        <dbReference type="EMBL" id="KPL82671.1"/>
    </source>
</evidence>
<proteinExistence type="predicted"/>
<comment type="caution">
    <text evidence="1">The sequence shown here is derived from an EMBL/GenBank/DDBJ whole genome shotgun (WGS) entry which is preliminary data.</text>
</comment>
<sequence>MAENWRILIRDTDEQQEITEPVVRLEPSPTGLMAFLQNGETRLLAAQLDGVDFTGRTIWLRPQTQPPHYFLYIPPPQYP</sequence>
<dbReference type="STRING" id="869279.SE15_11300"/>
<gene>
    <name evidence="1" type="ORF">SE15_11300</name>
</gene>
<dbReference type="RefSeq" id="WP_054522203.1">
    <property type="nucleotide sequence ID" value="NZ_LGKO01000005.1"/>
</dbReference>
<accession>A0A0P6YC49</accession>